<dbReference type="PANTHER" id="PTHR11071">
    <property type="entry name" value="PEPTIDYL-PROLYL CIS-TRANS ISOMERASE"/>
    <property type="match status" value="1"/>
</dbReference>
<comment type="caution">
    <text evidence="4">The sequence shown here is derived from an EMBL/GenBank/DDBJ whole genome shotgun (WGS) entry which is preliminary data.</text>
</comment>
<protein>
    <recommendedName>
        <fullName evidence="2">Peptidyl-prolyl cis-trans isomerase</fullName>
        <shortName evidence="2">PPIase</shortName>
        <ecNumber evidence="2">5.2.1.8</ecNumber>
    </recommendedName>
</protein>
<comment type="catalytic activity">
    <reaction evidence="2">
        <text>[protein]-peptidylproline (omega=180) = [protein]-peptidylproline (omega=0)</text>
        <dbReference type="Rhea" id="RHEA:16237"/>
        <dbReference type="Rhea" id="RHEA-COMP:10747"/>
        <dbReference type="Rhea" id="RHEA-COMP:10748"/>
        <dbReference type="ChEBI" id="CHEBI:83833"/>
        <dbReference type="ChEBI" id="CHEBI:83834"/>
        <dbReference type="EC" id="5.2.1.8"/>
    </reaction>
</comment>
<dbReference type="PANTHER" id="PTHR11071:SF561">
    <property type="entry name" value="PEPTIDYL-PROLYL CIS-TRANS ISOMERASE D-RELATED"/>
    <property type="match status" value="1"/>
</dbReference>
<dbReference type="PRINTS" id="PR00153">
    <property type="entry name" value="CSAPPISMRASE"/>
</dbReference>
<dbReference type="GO" id="GO:0005737">
    <property type="term" value="C:cytoplasm"/>
    <property type="evidence" value="ECO:0007669"/>
    <property type="project" value="TreeGrafter"/>
</dbReference>
<sequence length="190" mass="21203">MAIISTRRGAYLSIYLSVRHWILEQLWIQFFHLLFTGIEDQNGRQRQYPDNGRELSGSLHWREGNRQDWKATPLQGNNFHRVIPGLMFNGGDVIHGNRTGGESIYGASFRDENFVKNHIGPGIVSMANTGPGTGSQFFICTTKTEWLDGKHVVFGQVVEGFDVMMAIEKVGSRSGMTSKPVIVADCGQLS</sequence>
<evidence type="ECO:0000313" key="5">
    <source>
        <dbReference type="Proteomes" id="UP001281410"/>
    </source>
</evidence>
<dbReference type="GO" id="GO:0006457">
    <property type="term" value="P:protein folding"/>
    <property type="evidence" value="ECO:0007669"/>
    <property type="project" value="TreeGrafter"/>
</dbReference>
<reference evidence="4" key="1">
    <citation type="journal article" date="2023" name="Plant J.">
        <title>Genome sequences and population genomics provide insights into the demographic history, inbreeding, and mutation load of two 'living fossil' tree species of Dipteronia.</title>
        <authorList>
            <person name="Feng Y."/>
            <person name="Comes H.P."/>
            <person name="Chen J."/>
            <person name="Zhu S."/>
            <person name="Lu R."/>
            <person name="Zhang X."/>
            <person name="Li P."/>
            <person name="Qiu J."/>
            <person name="Olsen K.M."/>
            <person name="Qiu Y."/>
        </authorList>
    </citation>
    <scope>NUCLEOTIDE SEQUENCE</scope>
    <source>
        <strain evidence="4">NBL</strain>
    </source>
</reference>
<dbReference type="EC" id="5.2.1.8" evidence="2"/>
<dbReference type="SUPFAM" id="SSF50891">
    <property type="entry name" value="Cyclophilin-like"/>
    <property type="match status" value="1"/>
</dbReference>
<keyword evidence="2" id="KW-0413">Isomerase</keyword>
<dbReference type="PROSITE" id="PS50072">
    <property type="entry name" value="CSA_PPIASE_2"/>
    <property type="match status" value="1"/>
</dbReference>
<comment type="function">
    <text evidence="2">PPIases accelerate the folding of proteins. It catalyzes the cis-trans isomerization of proline imidic peptide bonds in oligopeptides.</text>
</comment>
<dbReference type="GO" id="GO:0016018">
    <property type="term" value="F:cyclosporin A binding"/>
    <property type="evidence" value="ECO:0007669"/>
    <property type="project" value="TreeGrafter"/>
</dbReference>
<dbReference type="InterPro" id="IPR029000">
    <property type="entry name" value="Cyclophilin-like_dom_sf"/>
</dbReference>
<keyword evidence="5" id="KW-1185">Reference proteome</keyword>
<dbReference type="Pfam" id="PF00160">
    <property type="entry name" value="Pro_isomerase"/>
    <property type="match status" value="1"/>
</dbReference>
<dbReference type="EMBL" id="JANJYJ010000007">
    <property type="protein sequence ID" value="KAK3200063.1"/>
    <property type="molecule type" value="Genomic_DNA"/>
</dbReference>
<evidence type="ECO:0000256" key="1">
    <source>
        <dbReference type="ARBA" id="ARBA00007365"/>
    </source>
</evidence>
<dbReference type="Gene3D" id="2.40.100.10">
    <property type="entry name" value="Cyclophilin-like"/>
    <property type="match status" value="1"/>
</dbReference>
<evidence type="ECO:0000256" key="2">
    <source>
        <dbReference type="RuleBase" id="RU363019"/>
    </source>
</evidence>
<dbReference type="Proteomes" id="UP001281410">
    <property type="component" value="Unassembled WGS sequence"/>
</dbReference>
<keyword evidence="2" id="KW-0697">Rotamase</keyword>
<evidence type="ECO:0000259" key="3">
    <source>
        <dbReference type="PROSITE" id="PS50072"/>
    </source>
</evidence>
<comment type="similarity">
    <text evidence="1 2">Belongs to the cyclophilin-type PPIase family.</text>
</comment>
<dbReference type="AlphaFoldDB" id="A0AAE0E0T8"/>
<dbReference type="GO" id="GO:0003755">
    <property type="term" value="F:peptidyl-prolyl cis-trans isomerase activity"/>
    <property type="evidence" value="ECO:0007669"/>
    <property type="project" value="UniProtKB-UniRule"/>
</dbReference>
<evidence type="ECO:0000313" key="4">
    <source>
        <dbReference type="EMBL" id="KAK3200063.1"/>
    </source>
</evidence>
<organism evidence="4 5">
    <name type="scientific">Dipteronia sinensis</name>
    <dbReference type="NCBI Taxonomy" id="43782"/>
    <lineage>
        <taxon>Eukaryota</taxon>
        <taxon>Viridiplantae</taxon>
        <taxon>Streptophyta</taxon>
        <taxon>Embryophyta</taxon>
        <taxon>Tracheophyta</taxon>
        <taxon>Spermatophyta</taxon>
        <taxon>Magnoliopsida</taxon>
        <taxon>eudicotyledons</taxon>
        <taxon>Gunneridae</taxon>
        <taxon>Pentapetalae</taxon>
        <taxon>rosids</taxon>
        <taxon>malvids</taxon>
        <taxon>Sapindales</taxon>
        <taxon>Sapindaceae</taxon>
        <taxon>Hippocastanoideae</taxon>
        <taxon>Acereae</taxon>
        <taxon>Dipteronia</taxon>
    </lineage>
</organism>
<proteinExistence type="inferred from homology"/>
<name>A0AAE0E0T8_9ROSI</name>
<accession>A0AAE0E0T8</accession>
<gene>
    <name evidence="4" type="ORF">Dsin_023478</name>
</gene>
<feature type="domain" description="PPIase cyclophilin-type" evidence="3">
    <location>
        <begin position="50"/>
        <end position="188"/>
    </location>
</feature>
<dbReference type="InterPro" id="IPR002130">
    <property type="entry name" value="Cyclophilin-type_PPIase_dom"/>
</dbReference>